<name>A0A371F4V0_MUCPR</name>
<comment type="caution">
    <text evidence="1">The sequence shown here is derived from an EMBL/GenBank/DDBJ whole genome shotgun (WGS) entry which is preliminary data.</text>
</comment>
<dbReference type="AlphaFoldDB" id="A0A371F4V0"/>
<reference evidence="1" key="1">
    <citation type="submission" date="2018-05" db="EMBL/GenBank/DDBJ databases">
        <title>Draft genome of Mucuna pruriens seed.</title>
        <authorList>
            <person name="Nnadi N.E."/>
            <person name="Vos R."/>
            <person name="Hasami M.H."/>
            <person name="Devisetty U.K."/>
            <person name="Aguiy J.C."/>
        </authorList>
    </citation>
    <scope>NUCLEOTIDE SEQUENCE [LARGE SCALE GENOMIC DNA]</scope>
    <source>
        <strain evidence="1">JCA_2017</strain>
    </source>
</reference>
<evidence type="ECO:0000313" key="2">
    <source>
        <dbReference type="Proteomes" id="UP000257109"/>
    </source>
</evidence>
<dbReference type="OrthoDB" id="2919534at2759"/>
<proteinExistence type="predicted"/>
<keyword evidence="2" id="KW-1185">Reference proteome</keyword>
<accession>A0A371F4V0</accession>
<gene>
    <name evidence="1" type="ORF">CR513_47081</name>
</gene>
<dbReference type="Proteomes" id="UP000257109">
    <property type="component" value="Unassembled WGS sequence"/>
</dbReference>
<evidence type="ECO:0000313" key="1">
    <source>
        <dbReference type="EMBL" id="RDX73342.1"/>
    </source>
</evidence>
<organism evidence="1 2">
    <name type="scientific">Mucuna pruriens</name>
    <name type="common">Velvet bean</name>
    <name type="synonym">Dolichos pruriens</name>
    <dbReference type="NCBI Taxonomy" id="157652"/>
    <lineage>
        <taxon>Eukaryota</taxon>
        <taxon>Viridiplantae</taxon>
        <taxon>Streptophyta</taxon>
        <taxon>Embryophyta</taxon>
        <taxon>Tracheophyta</taxon>
        <taxon>Spermatophyta</taxon>
        <taxon>Magnoliopsida</taxon>
        <taxon>eudicotyledons</taxon>
        <taxon>Gunneridae</taxon>
        <taxon>Pentapetalae</taxon>
        <taxon>rosids</taxon>
        <taxon>fabids</taxon>
        <taxon>Fabales</taxon>
        <taxon>Fabaceae</taxon>
        <taxon>Papilionoideae</taxon>
        <taxon>50 kb inversion clade</taxon>
        <taxon>NPAAA clade</taxon>
        <taxon>indigoferoid/millettioid clade</taxon>
        <taxon>Phaseoleae</taxon>
        <taxon>Mucuna</taxon>
    </lineage>
</organism>
<protein>
    <submittedName>
        <fullName evidence="1">Uncharacterized protein</fullName>
    </submittedName>
</protein>
<dbReference type="EMBL" id="QJKJ01010564">
    <property type="protein sequence ID" value="RDX73342.1"/>
    <property type="molecule type" value="Genomic_DNA"/>
</dbReference>
<sequence>MVISIITVEYKVKRVLIDQESLVNILYWSMFQKLGLPTFILNAQVELRGIVELKTTFGTGASTRSISILYTVVDT</sequence>
<feature type="non-terminal residue" evidence="1">
    <location>
        <position position="1"/>
    </location>
</feature>